<keyword evidence="2" id="KW-0969">Cilium</keyword>
<feature type="compositionally biased region" description="Basic and acidic residues" evidence="1">
    <location>
        <begin position="123"/>
        <end position="133"/>
    </location>
</feature>
<keyword evidence="3" id="KW-1185">Reference proteome</keyword>
<keyword evidence="2" id="KW-0966">Cell projection</keyword>
<evidence type="ECO:0000256" key="1">
    <source>
        <dbReference type="SAM" id="MobiDB-lite"/>
    </source>
</evidence>
<protein>
    <submittedName>
        <fullName evidence="2">Flagellar protein FlgN</fullName>
    </submittedName>
</protein>
<accession>A0ABY5NLI5</accession>
<organism evidence="2 3">
    <name type="scientific">Microbacterium elymi</name>
    <dbReference type="NCBI Taxonomy" id="2909587"/>
    <lineage>
        <taxon>Bacteria</taxon>
        <taxon>Bacillati</taxon>
        <taxon>Actinomycetota</taxon>
        <taxon>Actinomycetes</taxon>
        <taxon>Micrococcales</taxon>
        <taxon>Microbacteriaceae</taxon>
        <taxon>Microbacterium</taxon>
    </lineage>
</organism>
<dbReference type="EMBL" id="CP091139">
    <property type="protein sequence ID" value="UUT36049.1"/>
    <property type="molecule type" value="Genomic_DNA"/>
</dbReference>
<sequence length="171" mass="19245">MGTNELSMRLWHERELLEMLLFKLEVQAAAWPPETVAGCISPRTRSSRCWTGLRTTGIARVVDAATVAEEWGAPEGATLRELVEHAPTDPWRDVFTDHLRVLTQLVAEIGQLARRQRAAADVGDARHAGDDRRTRRRHRRVHDPRRAHARGRGPHHRHRDVSEGACPPSAG</sequence>
<reference evidence="2" key="1">
    <citation type="submission" date="2022-01" db="EMBL/GenBank/DDBJ databases">
        <title>Microbacterium eymi and Microbacterium rhizovicinus sp. nov., isolated from the rhizospheric soil of Elymus tsukushiensis, a plant native to the Dokdo Islands, Republic of Korea.</title>
        <authorList>
            <person name="Hwang Y.J."/>
        </authorList>
    </citation>
    <scope>NUCLEOTIDE SEQUENCE</scope>
    <source>
        <strain evidence="2">KUDC0405</strain>
    </source>
</reference>
<proteinExistence type="predicted"/>
<feature type="region of interest" description="Disordered" evidence="1">
    <location>
        <begin position="116"/>
        <end position="171"/>
    </location>
</feature>
<feature type="compositionally biased region" description="Basic residues" evidence="1">
    <location>
        <begin position="134"/>
        <end position="159"/>
    </location>
</feature>
<evidence type="ECO:0000313" key="3">
    <source>
        <dbReference type="Proteomes" id="UP001054811"/>
    </source>
</evidence>
<evidence type="ECO:0000313" key="2">
    <source>
        <dbReference type="EMBL" id="UUT36049.1"/>
    </source>
</evidence>
<dbReference type="RefSeq" id="WP_259612697.1">
    <property type="nucleotide sequence ID" value="NZ_CP091139.2"/>
</dbReference>
<keyword evidence="2" id="KW-0282">Flagellum</keyword>
<name>A0ABY5NLI5_9MICO</name>
<dbReference type="Proteomes" id="UP001054811">
    <property type="component" value="Chromosome"/>
</dbReference>
<gene>
    <name evidence="2" type="ORF">L2X98_23425</name>
</gene>